<proteinExistence type="predicted"/>
<sequence>MYDRNRNSWDVALFYLSLSIYPFSVILAAVLRLLTLDFFASKTIFLGYGLVALVAFFILLRFPVSLKRLSSLFFVYLVYVFLFLTSHQSVQGRYLDSDMVMIYSFYLPYAMLILSRISDFSPLFDNKIIDSINSFLIIGSFFVKFILKDATGYMTFSYNLLPFWILTSFSFLKKPTLIKLGVLLVMLVEGVVYGARGPLIWLVISILVFYILQRFDNQKPITISMRSLFTVTGIGLGLVLFVIVLFQILTRLNVANSYILNRAATGVLTQSTGRDNMIKIALTYLKGMGVDFNGMFFDRTIMPDGVYVHNLFLETFLSFGWLLGSLIILALFYFIGKTFFKTDITGKKVVVFLTSSFFLKYFLTGSIYDDYTFIIYLTLMYAVYKQSHPDKLVIYDKKR</sequence>
<evidence type="ECO:0008006" key="4">
    <source>
        <dbReference type="Google" id="ProtNLM"/>
    </source>
</evidence>
<organism evidence="2 3">
    <name type="scientific">Streptococcus porcorum</name>
    <dbReference type="NCBI Taxonomy" id="701526"/>
    <lineage>
        <taxon>Bacteria</taxon>
        <taxon>Bacillati</taxon>
        <taxon>Bacillota</taxon>
        <taxon>Bacilli</taxon>
        <taxon>Lactobacillales</taxon>
        <taxon>Streptococcaceae</taxon>
        <taxon>Streptococcus</taxon>
    </lineage>
</organism>
<comment type="caution">
    <text evidence="2">The sequence shown here is derived from an EMBL/GenBank/DDBJ whole genome shotgun (WGS) entry which is preliminary data.</text>
</comment>
<evidence type="ECO:0000256" key="1">
    <source>
        <dbReference type="SAM" id="Phobius"/>
    </source>
</evidence>
<reference evidence="2 3" key="1">
    <citation type="submission" date="2024-06" db="EMBL/GenBank/DDBJ databases">
        <title>Genomic Encyclopedia of Type Strains, Phase IV (KMG-IV): sequencing the most valuable type-strain genomes for metagenomic binning, comparative biology and taxonomic classification.</title>
        <authorList>
            <person name="Goeker M."/>
        </authorList>
    </citation>
    <scope>NUCLEOTIDE SEQUENCE [LARGE SCALE GENOMIC DNA]</scope>
    <source>
        <strain evidence="2 3">DSM 28302</strain>
    </source>
</reference>
<dbReference type="RefSeq" id="WP_354367760.1">
    <property type="nucleotide sequence ID" value="NZ_JBEPLN010000005.1"/>
</dbReference>
<feature type="transmembrane region" description="Helical" evidence="1">
    <location>
        <begin position="69"/>
        <end position="87"/>
    </location>
</feature>
<protein>
    <recommendedName>
        <fullName evidence="4">Polysaccharide polymerase</fullName>
    </recommendedName>
</protein>
<feature type="transmembrane region" description="Helical" evidence="1">
    <location>
        <begin position="43"/>
        <end position="62"/>
    </location>
</feature>
<evidence type="ECO:0000313" key="2">
    <source>
        <dbReference type="EMBL" id="MET3633853.1"/>
    </source>
</evidence>
<name>A0ABV2JDS7_9STRE</name>
<feature type="transmembrane region" description="Helical" evidence="1">
    <location>
        <begin position="129"/>
        <end position="147"/>
    </location>
</feature>
<feature type="transmembrane region" description="Helical" evidence="1">
    <location>
        <begin position="348"/>
        <end position="368"/>
    </location>
</feature>
<keyword evidence="1" id="KW-1133">Transmembrane helix</keyword>
<feature type="transmembrane region" description="Helical" evidence="1">
    <location>
        <begin position="316"/>
        <end position="336"/>
    </location>
</feature>
<feature type="transmembrane region" description="Helical" evidence="1">
    <location>
        <begin position="12"/>
        <end position="31"/>
    </location>
</feature>
<feature type="transmembrane region" description="Helical" evidence="1">
    <location>
        <begin position="199"/>
        <end position="215"/>
    </location>
</feature>
<dbReference type="EMBL" id="JBEPLN010000005">
    <property type="protein sequence ID" value="MET3633853.1"/>
    <property type="molecule type" value="Genomic_DNA"/>
</dbReference>
<feature type="transmembrane region" description="Helical" evidence="1">
    <location>
        <begin position="99"/>
        <end position="117"/>
    </location>
</feature>
<dbReference type="Proteomes" id="UP001549037">
    <property type="component" value="Unassembled WGS sequence"/>
</dbReference>
<feature type="transmembrane region" description="Helical" evidence="1">
    <location>
        <begin position="227"/>
        <end position="249"/>
    </location>
</feature>
<keyword evidence="3" id="KW-1185">Reference proteome</keyword>
<keyword evidence="1" id="KW-0472">Membrane</keyword>
<gene>
    <name evidence="2" type="ORF">ABID28_000487</name>
</gene>
<keyword evidence="1" id="KW-0812">Transmembrane</keyword>
<accession>A0ABV2JDS7</accession>
<evidence type="ECO:0000313" key="3">
    <source>
        <dbReference type="Proteomes" id="UP001549037"/>
    </source>
</evidence>